<feature type="domain" description="RING-type" evidence="16">
    <location>
        <begin position="102"/>
        <end position="144"/>
    </location>
</feature>
<comment type="catalytic activity">
    <reaction evidence="1">
        <text>S-ubiquitinyl-[E2 ubiquitin-conjugating enzyme]-L-cysteine + [acceptor protein]-L-lysine = [E2 ubiquitin-conjugating enzyme]-L-cysteine + N(6)-ubiquitinyl-[acceptor protein]-L-lysine.</text>
        <dbReference type="EC" id="2.3.2.27"/>
    </reaction>
</comment>
<name>A0A2N9GZG8_FAGSY</name>
<dbReference type="GO" id="GO:0016567">
    <property type="term" value="P:protein ubiquitination"/>
    <property type="evidence" value="ECO:0007669"/>
    <property type="project" value="InterPro"/>
</dbReference>
<evidence type="ECO:0000256" key="3">
    <source>
        <dbReference type="ARBA" id="ARBA00004906"/>
    </source>
</evidence>
<proteinExistence type="inferred from homology"/>
<dbReference type="SMART" id="SM00184">
    <property type="entry name" value="RING"/>
    <property type="match status" value="1"/>
</dbReference>
<keyword evidence="9" id="KW-0833">Ubl conjugation pathway</keyword>
<evidence type="ECO:0000256" key="6">
    <source>
        <dbReference type="ARBA" id="ARBA00022692"/>
    </source>
</evidence>
<dbReference type="PANTHER" id="PTHR46592">
    <property type="entry name" value="RING-H2 FINGER PROTEIN ATL67"/>
    <property type="match status" value="1"/>
</dbReference>
<protein>
    <recommendedName>
        <fullName evidence="4">RING-type E3 ubiquitin transferase</fullName>
        <ecNumber evidence="4">2.3.2.27</ecNumber>
    </recommendedName>
</protein>
<dbReference type="Gene3D" id="3.30.40.10">
    <property type="entry name" value="Zinc/RING finger domain, C3HC4 (zinc finger)"/>
    <property type="match status" value="1"/>
</dbReference>
<feature type="transmembrane region" description="Helical" evidence="15">
    <location>
        <begin position="6"/>
        <end position="28"/>
    </location>
</feature>
<evidence type="ECO:0000256" key="15">
    <source>
        <dbReference type="SAM" id="Phobius"/>
    </source>
</evidence>
<evidence type="ECO:0000256" key="8">
    <source>
        <dbReference type="ARBA" id="ARBA00022771"/>
    </source>
</evidence>
<reference evidence="17" key="1">
    <citation type="submission" date="2018-02" db="EMBL/GenBank/DDBJ databases">
        <authorList>
            <person name="Cohen D.B."/>
            <person name="Kent A.D."/>
        </authorList>
    </citation>
    <scope>NUCLEOTIDE SEQUENCE</scope>
</reference>
<dbReference type="GO" id="GO:0061630">
    <property type="term" value="F:ubiquitin protein ligase activity"/>
    <property type="evidence" value="ECO:0007669"/>
    <property type="project" value="UniProtKB-EC"/>
</dbReference>
<evidence type="ECO:0000259" key="16">
    <source>
        <dbReference type="PROSITE" id="PS50089"/>
    </source>
</evidence>
<dbReference type="EMBL" id="OIVN01002569">
    <property type="protein sequence ID" value="SPD04760.1"/>
    <property type="molecule type" value="Genomic_DNA"/>
</dbReference>
<comment type="similarity">
    <text evidence="13">Belongs to the RING-type zinc finger family. ATL subfamily.</text>
</comment>
<evidence type="ECO:0000256" key="12">
    <source>
        <dbReference type="ARBA" id="ARBA00023136"/>
    </source>
</evidence>
<evidence type="ECO:0000313" key="17">
    <source>
        <dbReference type="EMBL" id="SPD04760.1"/>
    </source>
</evidence>
<evidence type="ECO:0000256" key="5">
    <source>
        <dbReference type="ARBA" id="ARBA00022679"/>
    </source>
</evidence>
<dbReference type="AlphaFoldDB" id="A0A2N9GZG8"/>
<organism evidence="17">
    <name type="scientific">Fagus sylvatica</name>
    <name type="common">Beechnut</name>
    <dbReference type="NCBI Taxonomy" id="28930"/>
    <lineage>
        <taxon>Eukaryota</taxon>
        <taxon>Viridiplantae</taxon>
        <taxon>Streptophyta</taxon>
        <taxon>Embryophyta</taxon>
        <taxon>Tracheophyta</taxon>
        <taxon>Spermatophyta</taxon>
        <taxon>Magnoliopsida</taxon>
        <taxon>eudicotyledons</taxon>
        <taxon>Gunneridae</taxon>
        <taxon>Pentapetalae</taxon>
        <taxon>rosids</taxon>
        <taxon>fabids</taxon>
        <taxon>Fagales</taxon>
        <taxon>Fagaceae</taxon>
        <taxon>Fagus</taxon>
    </lineage>
</organism>
<keyword evidence="8 14" id="KW-0863">Zinc-finger</keyword>
<accession>A0A2N9GZG8</accession>
<keyword evidence="12 15" id="KW-0472">Membrane</keyword>
<dbReference type="Pfam" id="PF13639">
    <property type="entry name" value="zf-RING_2"/>
    <property type="match status" value="1"/>
</dbReference>
<keyword evidence="11 15" id="KW-1133">Transmembrane helix</keyword>
<dbReference type="InterPro" id="IPR013083">
    <property type="entry name" value="Znf_RING/FYVE/PHD"/>
</dbReference>
<evidence type="ECO:0000256" key="1">
    <source>
        <dbReference type="ARBA" id="ARBA00000900"/>
    </source>
</evidence>
<keyword evidence="10" id="KW-0862">Zinc</keyword>
<keyword evidence="5" id="KW-0808">Transferase</keyword>
<keyword evidence="6 15" id="KW-0812">Transmembrane</keyword>
<gene>
    <name evidence="17" type="ORF">FSB_LOCUS32642</name>
</gene>
<evidence type="ECO:0000256" key="2">
    <source>
        <dbReference type="ARBA" id="ARBA00004167"/>
    </source>
</evidence>
<dbReference type="PROSITE" id="PS50089">
    <property type="entry name" value="ZF_RING_2"/>
    <property type="match status" value="1"/>
</dbReference>
<keyword evidence="7" id="KW-0479">Metal-binding</keyword>
<evidence type="ECO:0000256" key="13">
    <source>
        <dbReference type="ARBA" id="ARBA00024209"/>
    </source>
</evidence>
<dbReference type="CDD" id="cd16454">
    <property type="entry name" value="RING-H2_PA-TM-RING"/>
    <property type="match status" value="1"/>
</dbReference>
<dbReference type="InterPro" id="IPR044289">
    <property type="entry name" value="ATL67-70"/>
</dbReference>
<comment type="pathway">
    <text evidence="3">Protein modification; protein ubiquitination.</text>
</comment>
<evidence type="ECO:0000256" key="4">
    <source>
        <dbReference type="ARBA" id="ARBA00012483"/>
    </source>
</evidence>
<dbReference type="GO" id="GO:0016020">
    <property type="term" value="C:membrane"/>
    <property type="evidence" value="ECO:0007669"/>
    <property type="project" value="UniProtKB-SubCell"/>
</dbReference>
<dbReference type="InterPro" id="IPR001841">
    <property type="entry name" value="Znf_RING"/>
</dbReference>
<dbReference type="PANTHER" id="PTHR46592:SF16">
    <property type="entry name" value="RING-H2 FINGER PROTEIN ATL70"/>
    <property type="match status" value="1"/>
</dbReference>
<evidence type="ECO:0000256" key="9">
    <source>
        <dbReference type="ARBA" id="ARBA00022786"/>
    </source>
</evidence>
<comment type="subcellular location">
    <subcellularLocation>
        <location evidence="2">Membrane</location>
        <topology evidence="2">Single-pass membrane protein</topology>
    </subcellularLocation>
</comment>
<evidence type="ECO:0000256" key="7">
    <source>
        <dbReference type="ARBA" id="ARBA00022723"/>
    </source>
</evidence>
<evidence type="ECO:0000256" key="10">
    <source>
        <dbReference type="ARBA" id="ARBA00022833"/>
    </source>
</evidence>
<evidence type="ECO:0000256" key="11">
    <source>
        <dbReference type="ARBA" id="ARBA00022989"/>
    </source>
</evidence>
<dbReference type="SUPFAM" id="SSF57850">
    <property type="entry name" value="RING/U-box"/>
    <property type="match status" value="1"/>
</dbReference>
<dbReference type="EC" id="2.3.2.27" evidence="4"/>
<dbReference type="FunFam" id="3.30.40.10:FF:000187">
    <property type="entry name" value="E3 ubiquitin-protein ligase ATL6"/>
    <property type="match status" value="1"/>
</dbReference>
<evidence type="ECO:0000256" key="14">
    <source>
        <dbReference type="PROSITE-ProRule" id="PRU00175"/>
    </source>
</evidence>
<dbReference type="GO" id="GO:0008270">
    <property type="term" value="F:zinc ion binding"/>
    <property type="evidence" value="ECO:0007669"/>
    <property type="project" value="UniProtKB-KW"/>
</dbReference>
<sequence>MDGFGYGVLLSLFVLVFTVIITLVSYFCTLMRMPAPPNPSHRRARASTTTITTASTTTITTATDRDLNNMERGLDEATVHSYPKLLYSQVKLQKGDSTPSCCSICLADYKDTEMLRMLPDCAHIFHFKCVDPWLRMHPSCPICRNSPVPTPLATPLAEVVPLAARRD</sequence>